<gene>
    <name evidence="2" type="ORF">Adt_39632</name>
</gene>
<dbReference type="EMBL" id="JBFOLK010000012">
    <property type="protein sequence ID" value="KAL2471496.1"/>
    <property type="molecule type" value="Genomic_DNA"/>
</dbReference>
<accession>A0ABD1Q5Q8</accession>
<keyword evidence="1" id="KW-0812">Transmembrane</keyword>
<organism evidence="2 3">
    <name type="scientific">Abeliophyllum distichum</name>
    <dbReference type="NCBI Taxonomy" id="126358"/>
    <lineage>
        <taxon>Eukaryota</taxon>
        <taxon>Viridiplantae</taxon>
        <taxon>Streptophyta</taxon>
        <taxon>Embryophyta</taxon>
        <taxon>Tracheophyta</taxon>
        <taxon>Spermatophyta</taxon>
        <taxon>Magnoliopsida</taxon>
        <taxon>eudicotyledons</taxon>
        <taxon>Gunneridae</taxon>
        <taxon>Pentapetalae</taxon>
        <taxon>asterids</taxon>
        <taxon>lamiids</taxon>
        <taxon>Lamiales</taxon>
        <taxon>Oleaceae</taxon>
        <taxon>Forsythieae</taxon>
        <taxon>Abeliophyllum</taxon>
    </lineage>
</organism>
<dbReference type="Proteomes" id="UP001604336">
    <property type="component" value="Unassembled WGS sequence"/>
</dbReference>
<reference evidence="3" key="1">
    <citation type="submission" date="2024-07" db="EMBL/GenBank/DDBJ databases">
        <title>Two chromosome-level genome assemblies of Korean endemic species Abeliophyllum distichum and Forsythia ovata (Oleaceae).</title>
        <authorList>
            <person name="Jang H."/>
        </authorList>
    </citation>
    <scope>NUCLEOTIDE SEQUENCE [LARGE SCALE GENOMIC DNA]</scope>
</reference>
<evidence type="ECO:0000313" key="3">
    <source>
        <dbReference type="Proteomes" id="UP001604336"/>
    </source>
</evidence>
<sequence length="112" mass="12395">MAVTSPGERCKECFYVCCLIGPSISFVFFVKDRIKDQCLDDQVCPYKCLNCILDQRGTVVTVGGGGPNGLSEMFSNDISTIDIDDRHFDDPDSDDEADNHLLKVSMMLVNCC</sequence>
<name>A0ABD1Q5Q8_9LAMI</name>
<protein>
    <submittedName>
        <fullName evidence="2">Uncharacterized protein</fullName>
    </submittedName>
</protein>
<keyword evidence="3" id="KW-1185">Reference proteome</keyword>
<evidence type="ECO:0000313" key="2">
    <source>
        <dbReference type="EMBL" id="KAL2471496.1"/>
    </source>
</evidence>
<evidence type="ECO:0000256" key="1">
    <source>
        <dbReference type="SAM" id="Phobius"/>
    </source>
</evidence>
<keyword evidence="1" id="KW-1133">Transmembrane helix</keyword>
<feature type="transmembrane region" description="Helical" evidence="1">
    <location>
        <begin position="12"/>
        <end position="30"/>
    </location>
</feature>
<dbReference type="AlphaFoldDB" id="A0ABD1Q5Q8"/>
<comment type="caution">
    <text evidence="2">The sequence shown here is derived from an EMBL/GenBank/DDBJ whole genome shotgun (WGS) entry which is preliminary data.</text>
</comment>
<keyword evidence="1" id="KW-0472">Membrane</keyword>
<proteinExistence type="predicted"/>